<comment type="caution">
    <text evidence="1">The sequence shown here is derived from an EMBL/GenBank/DDBJ whole genome shotgun (WGS) entry which is preliminary data.</text>
</comment>
<dbReference type="PANTHER" id="PTHR20371">
    <property type="entry name" value="ENOLASE-PHOSPHATASE E1"/>
    <property type="match status" value="1"/>
</dbReference>
<dbReference type="VEuPathDB" id="TriTrypDB:TM35_000342330"/>
<dbReference type="PANTHER" id="PTHR20371:SF1">
    <property type="entry name" value="ENOLASE-PHOSPHATASE E1"/>
    <property type="match status" value="1"/>
</dbReference>
<dbReference type="STRING" id="67003.A0A1X0NM36"/>
<sequence length="325" mass="36446">MKQAENGVQVQEHFKLLLENPDEEVTEGTPFAGSLSGIQTRYVNRSLLRLPIRERPTVFLLDTDGTTMPLTCVDRIFMEMKNEVNDFIQKEYPNNEELCAIVEKASLGCPELREALNTPEVDTNRISLIFTKRINEVIISKDEKPVFYRDLENLVLSETTINRNVKGHVFRDAALAIQEWGNPNQRCTYVAIYGSRSSAVVELLFRNSTHGDLTPFITVFFDSKTVGSKLDSGSYNKIRSRLRKIIPETGRGFNIVYVTDNSNEAVSSGISEGVNLTLLAIRPLNRPLTLSTLYALGVTTISSFDQMRGGTVSYASLCAEVNSYR</sequence>
<accession>A0A1X0NM36</accession>
<dbReference type="EMBL" id="NBCO01000034">
    <property type="protein sequence ID" value="ORC85621.1"/>
    <property type="molecule type" value="Genomic_DNA"/>
</dbReference>
<reference evidence="1 2" key="1">
    <citation type="submission" date="2017-03" db="EMBL/GenBank/DDBJ databases">
        <title>An alternative strategy for trypanosome survival in the mammalian bloodstream revealed through genome and transcriptome analysis of the ubiquitous bovine parasite Trypanosoma (Megatrypanum) theileri.</title>
        <authorList>
            <person name="Kelly S."/>
            <person name="Ivens A."/>
            <person name="Mott A."/>
            <person name="O'Neill E."/>
            <person name="Emms D."/>
            <person name="Macleod O."/>
            <person name="Voorheis P."/>
            <person name="Matthews J."/>
            <person name="Matthews K."/>
            <person name="Carrington M."/>
        </authorList>
    </citation>
    <scope>NUCLEOTIDE SEQUENCE [LARGE SCALE GENOMIC DNA]</scope>
    <source>
        <strain evidence="1">Edinburgh</strain>
    </source>
</reference>
<name>A0A1X0NM36_9TRYP</name>
<organism evidence="1 2">
    <name type="scientific">Trypanosoma theileri</name>
    <dbReference type="NCBI Taxonomy" id="67003"/>
    <lineage>
        <taxon>Eukaryota</taxon>
        <taxon>Discoba</taxon>
        <taxon>Euglenozoa</taxon>
        <taxon>Kinetoplastea</taxon>
        <taxon>Metakinetoplastina</taxon>
        <taxon>Trypanosomatida</taxon>
        <taxon>Trypanosomatidae</taxon>
        <taxon>Trypanosoma</taxon>
    </lineage>
</organism>
<dbReference type="GO" id="GO:0019509">
    <property type="term" value="P:L-methionine salvage from methylthioadenosine"/>
    <property type="evidence" value="ECO:0007669"/>
    <property type="project" value="TreeGrafter"/>
</dbReference>
<dbReference type="SUPFAM" id="SSF56784">
    <property type="entry name" value="HAD-like"/>
    <property type="match status" value="1"/>
</dbReference>
<protein>
    <submittedName>
        <fullName evidence="1">Uncharacterized protein</fullName>
    </submittedName>
</protein>
<evidence type="ECO:0000313" key="1">
    <source>
        <dbReference type="EMBL" id="ORC85621.1"/>
    </source>
</evidence>
<gene>
    <name evidence="1" type="ORF">TM35_000342330</name>
</gene>
<dbReference type="OrthoDB" id="272500at2759"/>
<proteinExistence type="predicted"/>
<dbReference type="GO" id="GO:0043874">
    <property type="term" value="F:acireductone synthase activity"/>
    <property type="evidence" value="ECO:0007669"/>
    <property type="project" value="TreeGrafter"/>
</dbReference>
<dbReference type="InterPro" id="IPR036412">
    <property type="entry name" value="HAD-like_sf"/>
</dbReference>
<dbReference type="AlphaFoldDB" id="A0A1X0NM36"/>
<dbReference type="RefSeq" id="XP_028879687.1">
    <property type="nucleotide sequence ID" value="XM_029029131.1"/>
</dbReference>
<dbReference type="GeneID" id="39988911"/>
<keyword evidence="2" id="KW-1185">Reference proteome</keyword>
<dbReference type="Gene3D" id="3.40.50.1000">
    <property type="entry name" value="HAD superfamily/HAD-like"/>
    <property type="match status" value="1"/>
</dbReference>
<evidence type="ECO:0000313" key="2">
    <source>
        <dbReference type="Proteomes" id="UP000192257"/>
    </source>
</evidence>
<dbReference type="InterPro" id="IPR023214">
    <property type="entry name" value="HAD_sf"/>
</dbReference>
<dbReference type="Proteomes" id="UP000192257">
    <property type="component" value="Unassembled WGS sequence"/>
</dbReference>